<organism evidence="3 4">
    <name type="scientific">Heterostelium pallidum (strain ATCC 26659 / Pp 5 / PN500)</name>
    <name type="common">Cellular slime mold</name>
    <name type="synonym">Polysphondylium pallidum</name>
    <dbReference type="NCBI Taxonomy" id="670386"/>
    <lineage>
        <taxon>Eukaryota</taxon>
        <taxon>Amoebozoa</taxon>
        <taxon>Evosea</taxon>
        <taxon>Eumycetozoa</taxon>
        <taxon>Dictyostelia</taxon>
        <taxon>Acytosteliales</taxon>
        <taxon>Acytosteliaceae</taxon>
        <taxon>Heterostelium</taxon>
    </lineage>
</organism>
<dbReference type="PANTHER" id="PTHR44086">
    <property type="entry name" value="THIOSULFATE SULFURTRANSFERASE RDL2, MITOCHONDRIAL-RELATED"/>
    <property type="match status" value="1"/>
</dbReference>
<dbReference type="InterPro" id="IPR001763">
    <property type="entry name" value="Rhodanese-like_dom"/>
</dbReference>
<evidence type="ECO:0000256" key="1">
    <source>
        <dbReference type="SAM" id="MobiDB-lite"/>
    </source>
</evidence>
<protein>
    <recommendedName>
        <fullName evidence="2">Rhodanese domain-containing protein</fullName>
    </recommendedName>
</protein>
<evidence type="ECO:0000313" key="3">
    <source>
        <dbReference type="EMBL" id="EFA79371.1"/>
    </source>
</evidence>
<dbReference type="AlphaFoldDB" id="D3BGY7"/>
<keyword evidence="4" id="KW-1185">Reference proteome</keyword>
<feature type="compositionally biased region" description="Basic residues" evidence="1">
    <location>
        <begin position="201"/>
        <end position="210"/>
    </location>
</feature>
<dbReference type="GO" id="GO:0004792">
    <property type="term" value="F:thiosulfate-cyanide sulfurtransferase activity"/>
    <property type="evidence" value="ECO:0007669"/>
    <property type="project" value="TreeGrafter"/>
</dbReference>
<dbReference type="PANTHER" id="PTHR44086:SF8">
    <property type="entry name" value="RHODANESE DOMAIN-CONTAINING PROTEIN"/>
    <property type="match status" value="1"/>
</dbReference>
<dbReference type="GO" id="GO:0005739">
    <property type="term" value="C:mitochondrion"/>
    <property type="evidence" value="ECO:0007669"/>
    <property type="project" value="TreeGrafter"/>
</dbReference>
<dbReference type="CDD" id="cd00158">
    <property type="entry name" value="RHOD"/>
    <property type="match status" value="1"/>
</dbReference>
<dbReference type="Gene3D" id="3.40.250.10">
    <property type="entry name" value="Rhodanese-like domain"/>
    <property type="match status" value="1"/>
</dbReference>
<dbReference type="PROSITE" id="PS50206">
    <property type="entry name" value="RHODANESE_3"/>
    <property type="match status" value="1"/>
</dbReference>
<evidence type="ECO:0000313" key="4">
    <source>
        <dbReference type="Proteomes" id="UP000001396"/>
    </source>
</evidence>
<gene>
    <name evidence="3" type="ORF">PPL_07789</name>
</gene>
<sequence length="295" mass="33134">MITSKFGYLGLKTIQQHGAQCSLLVRSAAGQSSLLNTQIRTFAAAATENKEKKVKKPKAEEKIVVTDADNIEYGASSLKLTANKKVVVQKVNKKRLLKPKLNPISNTDTETVLLTRLHETTTTTQAVTPSVPTITYEQLKQLLSQTTATTTTNTTDSFTLVDLRDPKEFYGDSPIKQSENIPMEYEIKKSESEQANEAKQKQKAKGKKKSKSEEKKVALVDDSNFWQRCCKLTSAQWKDKYGFPKLQQEQRIIFYSANNGRSSLAAEMAINSGFNNVQILEGGIRYWNKQENKQQ</sequence>
<dbReference type="InterPro" id="IPR036873">
    <property type="entry name" value="Rhodanese-like_dom_sf"/>
</dbReference>
<comment type="caution">
    <text evidence="3">The sequence shown here is derived from an EMBL/GenBank/DDBJ whole genome shotgun (WGS) entry which is preliminary data.</text>
</comment>
<dbReference type="EMBL" id="ADBJ01000035">
    <property type="protein sequence ID" value="EFA79371.1"/>
    <property type="molecule type" value="Genomic_DNA"/>
</dbReference>
<dbReference type="SMART" id="SM00450">
    <property type="entry name" value="RHOD"/>
    <property type="match status" value="1"/>
</dbReference>
<dbReference type="Pfam" id="PF00581">
    <property type="entry name" value="Rhodanese"/>
    <property type="match status" value="1"/>
</dbReference>
<dbReference type="FunCoup" id="D3BGY7">
    <property type="interactions" value="18"/>
</dbReference>
<dbReference type="SUPFAM" id="SSF52821">
    <property type="entry name" value="Rhodanese/Cell cycle control phosphatase"/>
    <property type="match status" value="1"/>
</dbReference>
<dbReference type="RefSeq" id="XP_020431492.1">
    <property type="nucleotide sequence ID" value="XM_020578623.1"/>
</dbReference>
<dbReference type="OMA" id="NIPMEYP"/>
<dbReference type="Proteomes" id="UP000001396">
    <property type="component" value="Unassembled WGS sequence"/>
</dbReference>
<feature type="compositionally biased region" description="Basic and acidic residues" evidence="1">
    <location>
        <begin position="189"/>
        <end position="200"/>
    </location>
</feature>
<proteinExistence type="predicted"/>
<accession>D3BGY7</accession>
<evidence type="ECO:0000259" key="2">
    <source>
        <dbReference type="PROSITE" id="PS50206"/>
    </source>
</evidence>
<dbReference type="InParanoid" id="D3BGY7"/>
<feature type="domain" description="Rhodanese" evidence="2">
    <location>
        <begin position="154"/>
        <end position="292"/>
    </location>
</feature>
<reference evidence="3 4" key="1">
    <citation type="journal article" date="2011" name="Genome Res.">
        <title>Phylogeny-wide analysis of social amoeba genomes highlights ancient origins for complex intercellular communication.</title>
        <authorList>
            <person name="Heidel A.J."/>
            <person name="Lawal H.M."/>
            <person name="Felder M."/>
            <person name="Schilde C."/>
            <person name="Helps N.R."/>
            <person name="Tunggal B."/>
            <person name="Rivero F."/>
            <person name="John U."/>
            <person name="Schleicher M."/>
            <person name="Eichinger L."/>
            <person name="Platzer M."/>
            <person name="Noegel A.A."/>
            <person name="Schaap P."/>
            <person name="Gloeckner G."/>
        </authorList>
    </citation>
    <scope>NUCLEOTIDE SEQUENCE [LARGE SCALE GENOMIC DNA]</scope>
    <source>
        <strain evidence="4">ATCC 26659 / Pp 5 / PN500</strain>
    </source>
</reference>
<name>D3BGY7_HETP5</name>
<feature type="region of interest" description="Disordered" evidence="1">
    <location>
        <begin position="189"/>
        <end position="214"/>
    </location>
</feature>
<dbReference type="GeneID" id="31363270"/>